<accession>A0A2V4TA93</accession>
<organism evidence="1 2">
    <name type="scientific">Paraburkholderia silvatlantica</name>
    <dbReference type="NCBI Taxonomy" id="321895"/>
    <lineage>
        <taxon>Bacteria</taxon>
        <taxon>Pseudomonadati</taxon>
        <taxon>Pseudomonadota</taxon>
        <taxon>Betaproteobacteria</taxon>
        <taxon>Burkholderiales</taxon>
        <taxon>Burkholderiaceae</taxon>
        <taxon>Paraburkholderia</taxon>
    </lineage>
</organism>
<comment type="caution">
    <text evidence="1">The sequence shown here is derived from an EMBL/GenBank/DDBJ whole genome shotgun (WGS) entry which is preliminary data.</text>
</comment>
<reference evidence="1 2" key="1">
    <citation type="submission" date="2018-06" db="EMBL/GenBank/DDBJ databases">
        <title>Genomic Encyclopedia of Type Strains, Phase IV (KMG-V): Genome sequencing to study the core and pangenomes of soil and plant-associated prokaryotes.</title>
        <authorList>
            <person name="Whitman W."/>
        </authorList>
    </citation>
    <scope>NUCLEOTIDE SEQUENCE [LARGE SCALE GENOMIC DNA]</scope>
    <source>
        <strain evidence="1 2">SRCL-318</strain>
    </source>
</reference>
<sequence>MSATFVLRAPEHAKSMVAYVKAHAGAQAAAGRPLVVSIDEFKARRSSEQNRLYWHVLTEIAEQVELQSKRFPKEAWHEHYKDMFAPKQEGPAGLVAMSTSQMTKPQFQDYVTQIQVHAAQTLGVEFAAA</sequence>
<dbReference type="RefSeq" id="WP_110857755.1">
    <property type="nucleotide sequence ID" value="NZ_QJSQ01000047.1"/>
</dbReference>
<evidence type="ECO:0000313" key="1">
    <source>
        <dbReference type="EMBL" id="PYE13391.1"/>
    </source>
</evidence>
<dbReference type="InterPro" id="IPR036619">
    <property type="entry name" value="NinB_sf"/>
</dbReference>
<proteinExistence type="predicted"/>
<dbReference type="EMBL" id="QJSQ01000047">
    <property type="protein sequence ID" value="PYE13391.1"/>
    <property type="molecule type" value="Genomic_DNA"/>
</dbReference>
<protein>
    <submittedName>
        <fullName evidence="1">NinB protein</fullName>
    </submittedName>
</protein>
<dbReference type="Gene3D" id="1.10.3790.10">
    <property type="entry name" value="NinB"/>
    <property type="match status" value="1"/>
</dbReference>
<gene>
    <name evidence="1" type="ORF">C7410_14746</name>
</gene>
<evidence type="ECO:0000313" key="2">
    <source>
        <dbReference type="Proteomes" id="UP000247772"/>
    </source>
</evidence>
<dbReference type="OrthoDB" id="7018195at2"/>
<dbReference type="SUPFAM" id="SSF103370">
    <property type="entry name" value="NinB"/>
    <property type="match status" value="1"/>
</dbReference>
<dbReference type="Pfam" id="PF05772">
    <property type="entry name" value="NinB"/>
    <property type="match status" value="1"/>
</dbReference>
<dbReference type="AlphaFoldDB" id="A0A2V4TA93"/>
<dbReference type="Proteomes" id="UP000247772">
    <property type="component" value="Unassembled WGS sequence"/>
</dbReference>
<name>A0A2V4TA93_9BURK</name>
<dbReference type="InterPro" id="IPR008711">
    <property type="entry name" value="Recombinase_NinB"/>
</dbReference>